<dbReference type="PANTHER" id="PTHR20855:SF127">
    <property type="entry name" value="PROGESTIN AND ADIPOQ RECEPTOR-LIKE PROTEIN 1"/>
    <property type="match status" value="1"/>
</dbReference>
<reference evidence="10" key="1">
    <citation type="submission" date="2022-11" db="UniProtKB">
        <authorList>
            <consortium name="WormBaseParasite"/>
        </authorList>
    </citation>
    <scope>IDENTIFICATION</scope>
</reference>
<evidence type="ECO:0000256" key="3">
    <source>
        <dbReference type="ARBA" id="ARBA00022692"/>
    </source>
</evidence>
<evidence type="ECO:0000256" key="8">
    <source>
        <dbReference type="SAM" id="Phobius"/>
    </source>
</evidence>
<dbReference type="Proteomes" id="UP000887540">
    <property type="component" value="Unplaced"/>
</dbReference>
<proteinExistence type="inferred from homology"/>
<keyword evidence="6" id="KW-0862">Zinc</keyword>
<keyword evidence="9" id="KW-1185">Reference proteome</keyword>
<keyword evidence="5 8" id="KW-0472">Membrane</keyword>
<dbReference type="WBParaSite" id="ACRNAN_Path_276.g1034.t1">
    <property type="protein sequence ID" value="ACRNAN_Path_276.g1034.t1"/>
    <property type="gene ID" value="ACRNAN_Path_276.g1034"/>
</dbReference>
<feature type="compositionally biased region" description="Basic and acidic residues" evidence="7">
    <location>
        <begin position="22"/>
        <end position="37"/>
    </location>
</feature>
<evidence type="ECO:0000256" key="5">
    <source>
        <dbReference type="ARBA" id="ARBA00023136"/>
    </source>
</evidence>
<accession>A0A914C4G8</accession>
<feature type="binding site" evidence="6">
    <location>
        <position position="152"/>
    </location>
    <ligand>
        <name>Zn(2+)</name>
        <dbReference type="ChEBI" id="CHEBI:29105"/>
    </ligand>
</feature>
<feature type="transmembrane region" description="Helical" evidence="8">
    <location>
        <begin position="227"/>
        <end position="248"/>
    </location>
</feature>
<dbReference type="InterPro" id="IPR004254">
    <property type="entry name" value="AdipoR/HlyIII-related"/>
</dbReference>
<feature type="compositionally biased region" description="Basic and acidic residues" evidence="7">
    <location>
        <begin position="1"/>
        <end position="10"/>
    </location>
</feature>
<dbReference type="AlphaFoldDB" id="A0A914C4G8"/>
<keyword evidence="4 8" id="KW-1133">Transmembrane helix</keyword>
<feature type="region of interest" description="Disordered" evidence="7">
    <location>
        <begin position="1"/>
        <end position="37"/>
    </location>
</feature>
<evidence type="ECO:0000256" key="2">
    <source>
        <dbReference type="ARBA" id="ARBA00007018"/>
    </source>
</evidence>
<dbReference type="PANTHER" id="PTHR20855">
    <property type="entry name" value="ADIPOR/PROGESTIN RECEPTOR-RELATED"/>
    <property type="match status" value="1"/>
</dbReference>
<sequence length="328" mass="37857">MSSPKQLHDGDDQDLVEAGSSEETRIITHREEQDETNIKVDDEANSHNRRTARSWVLIAFEHLPHWLQDNEFLLNRHRPQLQSFRECIKSIFSIHTETGNIWSHLLGCVAFIILATWFLLRPGATIIIEEKVVFSFFFIGAILCLGISCLFHTLNCHSKPVAKIFHKLDYVGISLLIIGSFIPWIYYSFYCRLAPKIIHITTIGVLGILAIIVSLWDKFSEGRYRPLRAIIFVVMGLSAMVPAFHFLITDGFHKIVDEGSFYWLISMAFLYIFGAFIYAMRIPERFYPGKFDVWFQSHQLFHICVIIAAFVHYIGIAKMAELRLNNPC</sequence>
<protein>
    <submittedName>
        <fullName evidence="10">Uncharacterized protein</fullName>
    </submittedName>
</protein>
<dbReference type="GO" id="GO:0033211">
    <property type="term" value="P:adiponectin-activated signaling pathway"/>
    <property type="evidence" value="ECO:0007669"/>
    <property type="project" value="TreeGrafter"/>
</dbReference>
<feature type="transmembrane region" description="Helical" evidence="8">
    <location>
        <begin position="168"/>
        <end position="187"/>
    </location>
</feature>
<dbReference type="GO" id="GO:0038023">
    <property type="term" value="F:signaling receptor activity"/>
    <property type="evidence" value="ECO:0007669"/>
    <property type="project" value="TreeGrafter"/>
</dbReference>
<feature type="transmembrane region" description="Helical" evidence="8">
    <location>
        <begin position="101"/>
        <end position="120"/>
    </location>
</feature>
<evidence type="ECO:0000256" key="7">
    <source>
        <dbReference type="SAM" id="MobiDB-lite"/>
    </source>
</evidence>
<evidence type="ECO:0000256" key="1">
    <source>
        <dbReference type="ARBA" id="ARBA00004141"/>
    </source>
</evidence>
<feature type="transmembrane region" description="Helical" evidence="8">
    <location>
        <begin position="300"/>
        <end position="320"/>
    </location>
</feature>
<dbReference type="Pfam" id="PF03006">
    <property type="entry name" value="HlyIII"/>
    <property type="match status" value="1"/>
</dbReference>
<dbReference type="GO" id="GO:0005886">
    <property type="term" value="C:plasma membrane"/>
    <property type="evidence" value="ECO:0007669"/>
    <property type="project" value="TreeGrafter"/>
</dbReference>
<comment type="subcellular location">
    <subcellularLocation>
        <location evidence="1">Membrane</location>
        <topology evidence="1">Multi-pass membrane protein</topology>
    </subcellularLocation>
</comment>
<feature type="transmembrane region" description="Helical" evidence="8">
    <location>
        <begin position="193"/>
        <end position="215"/>
    </location>
</feature>
<feature type="transmembrane region" description="Helical" evidence="8">
    <location>
        <begin position="260"/>
        <end position="279"/>
    </location>
</feature>
<evidence type="ECO:0000256" key="4">
    <source>
        <dbReference type="ARBA" id="ARBA00022989"/>
    </source>
</evidence>
<name>A0A914C4G8_9BILA</name>
<organism evidence="9 10">
    <name type="scientific">Acrobeloides nanus</name>
    <dbReference type="NCBI Taxonomy" id="290746"/>
    <lineage>
        <taxon>Eukaryota</taxon>
        <taxon>Metazoa</taxon>
        <taxon>Ecdysozoa</taxon>
        <taxon>Nematoda</taxon>
        <taxon>Chromadorea</taxon>
        <taxon>Rhabditida</taxon>
        <taxon>Tylenchina</taxon>
        <taxon>Cephalobomorpha</taxon>
        <taxon>Cephaloboidea</taxon>
        <taxon>Cephalobidae</taxon>
        <taxon>Acrobeloides</taxon>
    </lineage>
</organism>
<keyword evidence="6" id="KW-0479">Metal-binding</keyword>
<evidence type="ECO:0000313" key="10">
    <source>
        <dbReference type="WBParaSite" id="ACRNAN_Path_276.g1034.t1"/>
    </source>
</evidence>
<dbReference type="GO" id="GO:0046872">
    <property type="term" value="F:metal ion binding"/>
    <property type="evidence" value="ECO:0007669"/>
    <property type="project" value="UniProtKB-KW"/>
</dbReference>
<feature type="binding site" evidence="6">
    <location>
        <position position="298"/>
    </location>
    <ligand>
        <name>Zn(2+)</name>
        <dbReference type="ChEBI" id="CHEBI:29105"/>
    </ligand>
</feature>
<feature type="transmembrane region" description="Helical" evidence="8">
    <location>
        <begin position="132"/>
        <end position="156"/>
    </location>
</feature>
<evidence type="ECO:0000256" key="6">
    <source>
        <dbReference type="PIRSR" id="PIRSR604254-1"/>
    </source>
</evidence>
<comment type="similarity">
    <text evidence="2">Belongs to the ADIPOR family.</text>
</comment>
<keyword evidence="3 8" id="KW-0812">Transmembrane</keyword>
<evidence type="ECO:0000313" key="9">
    <source>
        <dbReference type="Proteomes" id="UP000887540"/>
    </source>
</evidence>
<feature type="binding site" evidence="6">
    <location>
        <position position="302"/>
    </location>
    <ligand>
        <name>Zn(2+)</name>
        <dbReference type="ChEBI" id="CHEBI:29105"/>
    </ligand>
</feature>